<dbReference type="Proteomes" id="UP000595636">
    <property type="component" value="Chromosome"/>
</dbReference>
<feature type="compositionally biased region" description="Low complexity" evidence="1">
    <location>
        <begin position="371"/>
        <end position="380"/>
    </location>
</feature>
<dbReference type="Pfam" id="PF13478">
    <property type="entry name" value="XdhC_C"/>
    <property type="match status" value="1"/>
</dbReference>
<gene>
    <name evidence="4" type="ORF">JEQ17_00605</name>
</gene>
<evidence type="ECO:0000259" key="3">
    <source>
        <dbReference type="Pfam" id="PF13478"/>
    </source>
</evidence>
<dbReference type="PANTHER" id="PTHR30388">
    <property type="entry name" value="ALDEHYDE OXIDOREDUCTASE MOLYBDENUM COFACTOR ASSEMBLY PROTEIN"/>
    <property type="match status" value="1"/>
</dbReference>
<proteinExistence type="predicted"/>
<evidence type="ECO:0000256" key="1">
    <source>
        <dbReference type="SAM" id="MobiDB-lite"/>
    </source>
</evidence>
<evidence type="ECO:0000259" key="2">
    <source>
        <dbReference type="Pfam" id="PF02625"/>
    </source>
</evidence>
<organism evidence="4 5">
    <name type="scientific">Streptomyces liliifuscus</name>
    <dbReference type="NCBI Taxonomy" id="2797636"/>
    <lineage>
        <taxon>Bacteria</taxon>
        <taxon>Bacillati</taxon>
        <taxon>Actinomycetota</taxon>
        <taxon>Actinomycetes</taxon>
        <taxon>Kitasatosporales</taxon>
        <taxon>Streptomycetaceae</taxon>
        <taxon>Streptomyces</taxon>
    </lineage>
</organism>
<dbReference type="InterPro" id="IPR027051">
    <property type="entry name" value="XdhC_Rossmann_dom"/>
</dbReference>
<keyword evidence="5" id="KW-1185">Reference proteome</keyword>
<dbReference type="InterPro" id="IPR052698">
    <property type="entry name" value="MoCofactor_Util/Proc"/>
</dbReference>
<evidence type="ECO:0000313" key="5">
    <source>
        <dbReference type="Proteomes" id="UP000595636"/>
    </source>
</evidence>
<dbReference type="Gene3D" id="3.40.50.720">
    <property type="entry name" value="NAD(P)-binding Rossmann-like Domain"/>
    <property type="match status" value="1"/>
</dbReference>
<feature type="domain" description="XdhC- CoxI" evidence="2">
    <location>
        <begin position="120"/>
        <end position="180"/>
    </location>
</feature>
<name>A0A7T7HZE0_9ACTN</name>
<dbReference type="RefSeq" id="WP_200393314.1">
    <property type="nucleotide sequence ID" value="NZ_CP066831.1"/>
</dbReference>
<feature type="domain" description="XdhC- CoxI" evidence="2">
    <location>
        <begin position="11"/>
        <end position="78"/>
    </location>
</feature>
<feature type="region of interest" description="Disordered" evidence="1">
    <location>
        <begin position="355"/>
        <end position="387"/>
    </location>
</feature>
<dbReference type="KEGG" id="slf:JEQ17_00605"/>
<accession>A0A7T7HZE0</accession>
<dbReference type="PANTHER" id="PTHR30388:SF4">
    <property type="entry name" value="MOLYBDENUM COFACTOR INSERTION CHAPERONE PAOD"/>
    <property type="match status" value="1"/>
</dbReference>
<evidence type="ECO:0000313" key="4">
    <source>
        <dbReference type="EMBL" id="QQM38145.1"/>
    </source>
</evidence>
<reference evidence="4 5" key="1">
    <citation type="submission" date="2020-12" db="EMBL/GenBank/DDBJ databases">
        <title>A novel species.</title>
        <authorList>
            <person name="Li K."/>
        </authorList>
    </citation>
    <scope>NUCLEOTIDE SEQUENCE [LARGE SCALE GENOMIC DNA]</scope>
    <source>
        <strain evidence="4 5">ZYC-3</strain>
    </source>
</reference>
<dbReference type="Pfam" id="PF02625">
    <property type="entry name" value="XdhC_CoxI"/>
    <property type="match status" value="2"/>
</dbReference>
<dbReference type="AlphaFoldDB" id="A0A7T7HZE0"/>
<feature type="domain" description="XdhC Rossmann" evidence="3">
    <location>
        <begin position="205"/>
        <end position="347"/>
    </location>
</feature>
<protein>
    <submittedName>
        <fullName evidence="4">XdhC family protein</fullName>
    </submittedName>
</protein>
<dbReference type="InterPro" id="IPR003777">
    <property type="entry name" value="XdhC_CoxI"/>
</dbReference>
<dbReference type="EMBL" id="CP066831">
    <property type="protein sequence ID" value="QQM38145.1"/>
    <property type="molecule type" value="Genomic_DNA"/>
</dbReference>
<sequence>MLNIADTLHRWCREARPFALATVVDVTGSAPLPIGTSVAVDEDGNAVGSISGGCVEGAVYDLCMQVLSDRGAPQRARFGYSDNDAFAVGLTCGGELDVLVQRIDPATQQHLAAALANVVQGRPTAVAQVVAGPRDLIGSTLSVLADGSGSYGTLDGGPTDQLVAEEARALLWAGRTTRVTAGGNGDGCPEQLTVLVHVAASRPRMLIFGAVDFAAALSQAGHFLGYRVTVCDARPAFATPARFPYADEVVADWPHRYLAQTAVDSRTAVCVLTHDAKFDIPLLQLALDLPVGYVGAMGSRRTHDERLHLLSEADVSEDQLAGLHSPIGLDLGARTPEETAISITAEIIAHTNQGTGLPLSQATGPIHRPLPQRSPTTTGRRPTRRHRNIWPVEVAPSQTRQ</sequence>